<dbReference type="SUPFAM" id="SSF109854">
    <property type="entry name" value="DinB/YfiT-like putative metalloenzymes"/>
    <property type="match status" value="1"/>
</dbReference>
<sequence length="159" mass="17617">MSGIDLDAFIHTHGQLLAEVRDLSEERAKWKPAPQIWSVQEVVSHLVDHSFVISFRIRDILAGTAARLPAFDQDAWVSGQRSNEGRLSDILDAFQAILEYNSLLIGRLSEEELEKSGINFKGEPVSVKAIVQGFIRHVHGHLGQIERIKQASALALGNA</sequence>
<name>A0A920CA35_9BACL</name>
<dbReference type="AlphaFoldDB" id="A0A920CA35"/>
<accession>A0A920CA35</accession>
<keyword evidence="3" id="KW-1185">Reference proteome</keyword>
<dbReference type="Pfam" id="PF12867">
    <property type="entry name" value="DinB_2"/>
    <property type="match status" value="1"/>
</dbReference>
<reference evidence="2" key="1">
    <citation type="submission" date="2021-03" db="EMBL/GenBank/DDBJ databases">
        <title>Antimicrobial resistance genes in bacteria isolated from Japanese honey, and their potential for conferring macrolide and lincosamide resistance in the American foulbrood pathogen Paenibacillus larvae.</title>
        <authorList>
            <person name="Okamoto M."/>
            <person name="Kumagai M."/>
            <person name="Kanamori H."/>
            <person name="Takamatsu D."/>
        </authorList>
    </citation>
    <scope>NUCLEOTIDE SEQUENCE</scope>
    <source>
        <strain evidence="2">J2TS6</strain>
    </source>
</reference>
<evidence type="ECO:0000259" key="1">
    <source>
        <dbReference type="Pfam" id="PF12867"/>
    </source>
</evidence>
<protein>
    <recommendedName>
        <fullName evidence="1">DinB-like domain-containing protein</fullName>
    </recommendedName>
</protein>
<evidence type="ECO:0000313" key="2">
    <source>
        <dbReference type="EMBL" id="GIO31946.1"/>
    </source>
</evidence>
<evidence type="ECO:0000313" key="3">
    <source>
        <dbReference type="Proteomes" id="UP000679779"/>
    </source>
</evidence>
<dbReference type="Gene3D" id="1.20.120.450">
    <property type="entry name" value="dinb family like domain"/>
    <property type="match status" value="1"/>
</dbReference>
<feature type="domain" description="DinB-like" evidence="1">
    <location>
        <begin position="11"/>
        <end position="145"/>
    </location>
</feature>
<dbReference type="Proteomes" id="UP000679779">
    <property type="component" value="Unassembled WGS sequence"/>
</dbReference>
<comment type="caution">
    <text evidence="2">The sequence shown here is derived from an EMBL/GenBank/DDBJ whole genome shotgun (WGS) entry which is preliminary data.</text>
</comment>
<dbReference type="InterPro" id="IPR034660">
    <property type="entry name" value="DinB/YfiT-like"/>
</dbReference>
<dbReference type="EMBL" id="BORQ01000003">
    <property type="protein sequence ID" value="GIO31946.1"/>
    <property type="molecule type" value="Genomic_DNA"/>
</dbReference>
<proteinExistence type="predicted"/>
<dbReference type="InterPro" id="IPR024775">
    <property type="entry name" value="DinB-like"/>
</dbReference>
<dbReference type="RefSeq" id="WP_160044303.1">
    <property type="nucleotide sequence ID" value="NZ_BORQ01000003.1"/>
</dbReference>
<gene>
    <name evidence="2" type="ORF">J2TS6_30870</name>
</gene>
<organism evidence="2 3">
    <name type="scientific">Paenibacillus albilobatus</name>
    <dbReference type="NCBI Taxonomy" id="2716884"/>
    <lineage>
        <taxon>Bacteria</taxon>
        <taxon>Bacillati</taxon>
        <taxon>Bacillota</taxon>
        <taxon>Bacilli</taxon>
        <taxon>Bacillales</taxon>
        <taxon>Paenibacillaceae</taxon>
        <taxon>Paenibacillus</taxon>
    </lineage>
</organism>